<dbReference type="OrthoDB" id="6161953at2759"/>
<dbReference type="Bgee" id="ENSXETG00000040824">
    <property type="expression patterns" value="Expressed in 2-cell stage embryo and 13 other cell types or tissues"/>
</dbReference>
<dbReference type="AlphaFoldDB" id="A0A6I8RSC4"/>
<dbReference type="PANTHER" id="PTHR16049">
    <property type="entry name" value="IQ DOMAIN-CONTAINING PROTEIN C"/>
    <property type="match status" value="1"/>
</dbReference>
<name>A0A6I8RSC4_XENTR</name>
<dbReference type="OMA" id="YETNASH"/>
<evidence type="ECO:0000313" key="3">
    <source>
        <dbReference type="RefSeq" id="XP_002939337.1"/>
    </source>
</evidence>
<keyword evidence="2" id="KW-1185">Reference proteome</keyword>
<evidence type="ECO:0000313" key="4">
    <source>
        <dbReference type="Xenbase" id="XB-GENE-22068546"/>
    </source>
</evidence>
<sequence>MEAEGALNESVRVLQAHVRGFLTRRRLRNVREDYLALVREIEGEESHLHWETNVFSIPRFIREKKVQQKLVQQHVNPDSKDTSPVQVPLISEQKVNPLPDAWRKDHEYLQHTDPGESLTIKDMEANSMLEIIPAKSKSLLFTNPKSPVAGFDSEKKCLEHTKQEEDAEQGDSEKGCLKIYPVREREPTVKQRGSEFAAHNGQSQQSLEWSTDSWIWKGKVLDEGIPFENLSELQRHRSHLAMEILWVQQAIASRKNYLMVRQRLGIVDR</sequence>
<dbReference type="RefSeq" id="XP_002939337.1">
    <property type="nucleotide sequence ID" value="XM_002939291.5"/>
</dbReference>
<dbReference type="Xenbase" id="XB-GENE-22068546">
    <property type="gene designation" value="iqcc"/>
</dbReference>
<reference evidence="1" key="2">
    <citation type="submission" date="2020-05" db="UniProtKB">
        <authorList>
            <consortium name="Ensembl"/>
        </authorList>
    </citation>
    <scope>IDENTIFICATION</scope>
</reference>
<dbReference type="PROSITE" id="PS50096">
    <property type="entry name" value="IQ"/>
    <property type="match status" value="1"/>
</dbReference>
<accession>A0A6I8RSC4</accession>
<evidence type="ECO:0000313" key="1">
    <source>
        <dbReference type="Ensembl" id="ENSXETP00000087861"/>
    </source>
</evidence>
<dbReference type="Ensembl" id="ENSXETT00000083650">
    <property type="protein sequence ID" value="ENSXETP00000087861"/>
    <property type="gene ID" value="ENSXETG00000040824"/>
</dbReference>
<dbReference type="InterPro" id="IPR042506">
    <property type="entry name" value="IQCC"/>
</dbReference>
<dbReference type="CTD" id="55721"/>
<proteinExistence type="predicted"/>
<reference evidence="1" key="1">
    <citation type="journal article" date="2010" name="Science">
        <title>The genome of the Western clawed frog Xenopus tropicalis.</title>
        <authorList>
            <person name="Hellsten U."/>
            <person name="Harland R.M."/>
            <person name="Gilchrist M.J."/>
            <person name="Hendrix D."/>
            <person name="Jurka J."/>
            <person name="Kapitonov V."/>
            <person name="Ovcharenko I."/>
            <person name="Putnam N.H."/>
            <person name="Shu S."/>
            <person name="Taher L."/>
            <person name="Blitz I.L."/>
            <person name="Blumberg B."/>
            <person name="Dichmann D.S."/>
            <person name="Dubchak I."/>
            <person name="Amaya E."/>
            <person name="Detter J.C."/>
            <person name="Fletcher R."/>
            <person name="Gerhard D.S."/>
            <person name="Goodstein D."/>
            <person name="Graves T."/>
            <person name="Grigoriev I.V."/>
            <person name="Grimwood J."/>
            <person name="Kawashima T."/>
            <person name="Lindquist E."/>
            <person name="Lucas S.M."/>
            <person name="Mead P.E."/>
            <person name="Mitros T."/>
            <person name="Ogino H."/>
            <person name="Ohta Y."/>
            <person name="Poliakov A.V."/>
            <person name="Pollet N."/>
            <person name="Robert J."/>
            <person name="Salamov A."/>
            <person name="Sater A.K."/>
            <person name="Schmutz J."/>
            <person name="Terry A."/>
            <person name="Vize P.D."/>
            <person name="Warren W.C."/>
            <person name="Wells D."/>
            <person name="Wills A."/>
            <person name="Wilson R.K."/>
            <person name="Zimmerman L.B."/>
            <person name="Zorn A.M."/>
            <person name="Grainger R."/>
            <person name="Grammer T."/>
            <person name="Khokha M.K."/>
            <person name="Richardson P.M."/>
            <person name="Rokhsar D.S."/>
        </authorList>
    </citation>
    <scope>NUCLEOTIDE SEQUENCE [LARGE SCALE GENOMIC DNA]</scope>
    <source>
        <strain evidence="1">Nigerian</strain>
    </source>
</reference>
<dbReference type="Proteomes" id="UP000008143">
    <property type="component" value="Chromosome 2"/>
</dbReference>
<dbReference type="AGR" id="Xenbase:XB-GENE-22068546"/>
<protein>
    <submittedName>
        <fullName evidence="3">IQ domain-containing protein C isoform X1</fullName>
    </submittedName>
    <submittedName>
        <fullName evidence="1">IQ motif containing C</fullName>
    </submittedName>
</protein>
<organism evidence="1">
    <name type="scientific">Xenopus tropicalis</name>
    <name type="common">Western clawed frog</name>
    <name type="synonym">Silurana tropicalis</name>
    <dbReference type="NCBI Taxonomy" id="8364"/>
    <lineage>
        <taxon>Eukaryota</taxon>
        <taxon>Metazoa</taxon>
        <taxon>Chordata</taxon>
        <taxon>Craniata</taxon>
        <taxon>Vertebrata</taxon>
        <taxon>Euteleostomi</taxon>
        <taxon>Amphibia</taxon>
        <taxon>Batrachia</taxon>
        <taxon>Anura</taxon>
        <taxon>Pipoidea</taxon>
        <taxon>Pipidae</taxon>
        <taxon>Xenopodinae</taxon>
        <taxon>Xenopus</taxon>
        <taxon>Silurana</taxon>
    </lineage>
</organism>
<dbReference type="KEGG" id="xtr:100497026"/>
<dbReference type="GeneID" id="100497026"/>
<reference evidence="3" key="3">
    <citation type="submission" date="2025-04" db="UniProtKB">
        <authorList>
            <consortium name="RefSeq"/>
        </authorList>
    </citation>
    <scope>IDENTIFICATION</scope>
    <source>
        <strain evidence="3">Nigerian</strain>
        <tissue evidence="3">Liver and blood</tissue>
    </source>
</reference>
<dbReference type="PANTHER" id="PTHR16049:SF8">
    <property type="entry name" value="IQ DOMAIN-CONTAINING PROTEIN C"/>
    <property type="match status" value="1"/>
</dbReference>
<gene>
    <name evidence="1 3 4" type="primary">iqcc</name>
</gene>
<evidence type="ECO:0000313" key="2">
    <source>
        <dbReference type="Proteomes" id="UP000008143"/>
    </source>
</evidence>